<protein>
    <recommendedName>
        <fullName evidence="7">Secreted protein</fullName>
    </recommendedName>
</protein>
<evidence type="ECO:0000313" key="5">
    <source>
        <dbReference type="Proteomes" id="UP000317494"/>
    </source>
</evidence>
<accession>A0A507CQR0</accession>
<evidence type="ECO:0000313" key="3">
    <source>
        <dbReference type="EMBL" id="TPX40927.1"/>
    </source>
</evidence>
<feature type="signal peptide" evidence="2">
    <location>
        <begin position="1"/>
        <end position="18"/>
    </location>
</feature>
<dbReference type="EMBL" id="QEAM01000352">
    <property type="protein sequence ID" value="TPX40927.1"/>
    <property type="molecule type" value="Genomic_DNA"/>
</dbReference>
<dbReference type="EMBL" id="QEAN01000270">
    <property type="protein sequence ID" value="TPX41473.1"/>
    <property type="molecule type" value="Genomic_DNA"/>
</dbReference>
<dbReference type="AlphaFoldDB" id="A0A507CQR0"/>
<name>A0A507CQR0_9FUNG</name>
<sequence>MNIFYLIAIVIFFTSAYTAPAGNEAAIRHIIKQLREERKRTRKDKPWQDITSGQTLSEDIVKTSNRIVSEPAPGITREAIFQLLELPSDEPLTDPQIRLMRAYHACVCERLESFFLSLQECPDVPQVMLDDVYAELSFHGRLANEVRDVCPYRVHMEKVKIPPRDKTGGNNHQHGTDHVEPLEEFLKKITTCIENVQNGPDYENLRYHLLATNRLQLLERTDKWASMWTYETLNQLPLNSRWLPHRAAHERLIIERARRDVVHLCRLYFDDSIGQRLSELSGFIENHQRKLVEFETLLRGGSTLSTIIALSDIVHEPVQTFPNHLELLDLLGIDSSRGEDINIPSPEMVNFRGAAEERAAAALDSSIGRSERLEEQPTPARSSAVHDRSDTYNDRARGKRPMVAHESTNVATPGFDAWFAQSTSGSTHEGSSQGSRKLRNSGKGRGDHRDQL</sequence>
<organism evidence="4 5">
    <name type="scientific">Synchytrium endobioticum</name>
    <dbReference type="NCBI Taxonomy" id="286115"/>
    <lineage>
        <taxon>Eukaryota</taxon>
        <taxon>Fungi</taxon>
        <taxon>Fungi incertae sedis</taxon>
        <taxon>Chytridiomycota</taxon>
        <taxon>Chytridiomycota incertae sedis</taxon>
        <taxon>Chytridiomycetes</taxon>
        <taxon>Synchytriales</taxon>
        <taxon>Synchytriaceae</taxon>
        <taxon>Synchytrium</taxon>
    </lineage>
</organism>
<dbReference type="Proteomes" id="UP000320475">
    <property type="component" value="Unassembled WGS sequence"/>
</dbReference>
<gene>
    <name evidence="3" type="ORF">SeLEV6574_g06341</name>
    <name evidence="4" type="ORF">SeMB42_g05568</name>
</gene>
<evidence type="ECO:0008006" key="7">
    <source>
        <dbReference type="Google" id="ProtNLM"/>
    </source>
</evidence>
<dbReference type="Proteomes" id="UP000317494">
    <property type="component" value="Unassembled WGS sequence"/>
</dbReference>
<evidence type="ECO:0000313" key="4">
    <source>
        <dbReference type="EMBL" id="TPX41473.1"/>
    </source>
</evidence>
<evidence type="ECO:0000313" key="6">
    <source>
        <dbReference type="Proteomes" id="UP000320475"/>
    </source>
</evidence>
<feature type="chain" id="PRO_5036130992" description="Secreted protein" evidence="2">
    <location>
        <begin position="19"/>
        <end position="452"/>
    </location>
</feature>
<comment type="caution">
    <text evidence="4">The sequence shown here is derived from an EMBL/GenBank/DDBJ whole genome shotgun (WGS) entry which is preliminary data.</text>
</comment>
<proteinExistence type="predicted"/>
<dbReference type="VEuPathDB" id="FungiDB:SeMB42_g05568"/>
<evidence type="ECO:0000256" key="1">
    <source>
        <dbReference type="SAM" id="MobiDB-lite"/>
    </source>
</evidence>
<keyword evidence="2" id="KW-0732">Signal</keyword>
<reference evidence="5 6" key="1">
    <citation type="journal article" date="2019" name="Sci. Rep.">
        <title>Comparative genomics of chytrid fungi reveal insights into the obligate biotrophic and pathogenic lifestyle of Synchytrium endobioticum.</title>
        <authorList>
            <person name="van de Vossenberg B.T.L.H."/>
            <person name="Warris S."/>
            <person name="Nguyen H.D.T."/>
            <person name="van Gent-Pelzer M.P.E."/>
            <person name="Joly D.L."/>
            <person name="van de Geest H.C."/>
            <person name="Bonants P.J.M."/>
            <person name="Smith D.S."/>
            <person name="Levesque C.A."/>
            <person name="van der Lee T.A.J."/>
        </authorList>
    </citation>
    <scope>NUCLEOTIDE SEQUENCE [LARGE SCALE GENOMIC DNA]</scope>
    <source>
        <strain evidence="3 6">LEV6574</strain>
        <strain evidence="4 5">MB42</strain>
    </source>
</reference>
<feature type="region of interest" description="Disordered" evidence="1">
    <location>
        <begin position="362"/>
        <end position="452"/>
    </location>
</feature>
<feature type="compositionally biased region" description="Basic and acidic residues" evidence="1">
    <location>
        <begin position="384"/>
        <end position="396"/>
    </location>
</feature>
<feature type="compositionally biased region" description="Polar residues" evidence="1">
    <location>
        <begin position="420"/>
        <end position="435"/>
    </location>
</feature>
<evidence type="ECO:0000256" key="2">
    <source>
        <dbReference type="SAM" id="SignalP"/>
    </source>
</evidence>
<keyword evidence="5" id="KW-1185">Reference proteome</keyword>